<dbReference type="SUPFAM" id="SSF51998">
    <property type="entry name" value="PFL-like glycyl radical enzymes"/>
    <property type="match status" value="1"/>
</dbReference>
<dbReference type="GO" id="GO:0004748">
    <property type="term" value="F:ribonucleoside-diphosphate reductase activity, thioredoxin disulfide as acceptor"/>
    <property type="evidence" value="ECO:0007669"/>
    <property type="project" value="TreeGrafter"/>
</dbReference>
<dbReference type="Proteomes" id="UP000026908">
    <property type="component" value="Segment"/>
</dbReference>
<evidence type="ECO:0000313" key="5">
    <source>
        <dbReference type="Proteomes" id="UP000026908"/>
    </source>
</evidence>
<dbReference type="GO" id="GO:0006260">
    <property type="term" value="P:DNA replication"/>
    <property type="evidence" value="ECO:0007669"/>
    <property type="project" value="InterPro"/>
</dbReference>
<proteinExistence type="predicted"/>
<dbReference type="InterPro" id="IPR019777">
    <property type="entry name" value="Form_AcTrfase_GR_CS"/>
</dbReference>
<dbReference type="InterPro" id="IPR001150">
    <property type="entry name" value="Gly_radical"/>
</dbReference>
<organism evidence="4 5">
    <name type="scientific">Escherichia phage vB_EcoS_FFH_1</name>
    <dbReference type="NCBI Taxonomy" id="1446489"/>
    <lineage>
        <taxon>Viruses</taxon>
        <taxon>Duplodnaviria</taxon>
        <taxon>Heunggongvirae</taxon>
        <taxon>Uroviricota</taxon>
        <taxon>Caudoviricetes</taxon>
        <taxon>Demerecviridae</taxon>
        <taxon>Markadamsvirinae</taxon>
        <taxon>Tequintavirus</taxon>
        <taxon>Tequintavirus FFH1</taxon>
    </lineage>
</organism>
<dbReference type="KEGG" id="vg:19487066"/>
<evidence type="ECO:0000256" key="1">
    <source>
        <dbReference type="ARBA" id="ARBA00022818"/>
    </source>
</evidence>
<feature type="domain" description="Glycine radical" evidence="3">
    <location>
        <begin position="496"/>
        <end position="621"/>
    </location>
</feature>
<dbReference type="Gene3D" id="3.20.70.20">
    <property type="match status" value="1"/>
</dbReference>
<evidence type="ECO:0000259" key="3">
    <source>
        <dbReference type="PROSITE" id="PS51149"/>
    </source>
</evidence>
<keyword evidence="5" id="KW-1185">Reference proteome</keyword>
<dbReference type="OrthoDB" id="420at10239"/>
<dbReference type="PROSITE" id="PS51149">
    <property type="entry name" value="GLY_RADICAL_2"/>
    <property type="match status" value="1"/>
</dbReference>
<dbReference type="PROSITE" id="PS00850">
    <property type="entry name" value="GLY_RADICAL_1"/>
    <property type="match status" value="1"/>
</dbReference>
<dbReference type="NCBIfam" id="NF006732">
    <property type="entry name" value="PRK09263.1"/>
    <property type="match status" value="1"/>
</dbReference>
<dbReference type="RefSeq" id="YP_009031720.1">
    <property type="nucleotide sequence ID" value="NC_024139.1"/>
</dbReference>
<name>A0A023MGZ3_9CAUD</name>
<dbReference type="PANTHER" id="PTHR21075">
    <property type="entry name" value="ANAEROBIC RIBONUCLEOSIDE-TRIPHOSPHATE REDUCTASE"/>
    <property type="match status" value="1"/>
</dbReference>
<reference evidence="4 5" key="1">
    <citation type="journal article" date="2014" name="Genome Announc.">
        <title>Complete Genome Sequences of Two Escherichia coli O157:H7 Phages Effective in Limiting Contamination of Food Products.</title>
        <authorList>
            <person name="Hong Y."/>
            <person name="Pan Y."/>
            <person name="Harman N.J."/>
            <person name="Ebner P.D."/>
        </authorList>
    </citation>
    <scope>NUCLEOTIDE SEQUENCE [LARGE SCALE GENOMIC DNA]</scope>
</reference>
<sequence length="624" mass="70528">MNRNEELKYKEMQALIRNCKEIIEGSADEELLFNNANKPSERFPTQRDMLAGELSKYLILEEMPIQIRNAHMIGDIHFHDADYAALGMTNCCLVALEDMLKNGMKVGNAEISTPNSITTAAAITAQIITQVSSHQYGGTSVDRLDEVLAPYVRKSYDKNHAFAKRWTKDEAKASVMATEMTEKEVYDACQGLEYEINTMFNSNGQSPFITFGFGLGTSWEARLVQKAVLKVRMDGLGINKRTAIFPKLVFVLRDGVNMKPGDVNYDIKKLAMKCTAERMYPDYISYDKVVEVTGDYKVSMGCRSFLAAAEDGETAGRNNLGVVSVNLPRIAIEAEGNIDLFFDLLELRVDTALKALEWRVDRLKYIQAKAAPILYMSGAFGLRLEPDEYVFDHFYNRASVSLGYIGCHEMLQFMFGKDVDTMSETCIKFVQRVLQYMRDRVDQKKEETKLGYSLYATPSESLCDRFCRLDREYFPEHEDILSKGYYTNSHHLDVERKVAPNVKFDYESNFTPIASGGCISYVELPDMKRFPDALEWVINYAASKVHYFGINTPVDSCGKCGFLGETIASEDGFKCPICGNHDPETLEVTRRVCGYLGNPGARPFNPGKQHEVMGRVKHQDIRAK</sequence>
<evidence type="ECO:0000256" key="2">
    <source>
        <dbReference type="PROSITE-ProRule" id="PRU00493"/>
    </source>
</evidence>
<dbReference type="NCBIfam" id="TIGR02487">
    <property type="entry name" value="NrdD"/>
    <property type="match status" value="1"/>
</dbReference>
<evidence type="ECO:0000313" key="4">
    <source>
        <dbReference type="EMBL" id="AHN83531.1"/>
    </source>
</evidence>
<dbReference type="EMBL" id="KJ190157">
    <property type="protein sequence ID" value="AHN83531.1"/>
    <property type="molecule type" value="Genomic_DNA"/>
</dbReference>
<dbReference type="GO" id="GO:0009265">
    <property type="term" value="P:2'-deoxyribonucleotide biosynthetic process"/>
    <property type="evidence" value="ECO:0007669"/>
    <property type="project" value="TreeGrafter"/>
</dbReference>
<dbReference type="GeneID" id="19487066"/>
<keyword evidence="1 2" id="KW-0556">Organic radical</keyword>
<dbReference type="GO" id="GO:0008998">
    <property type="term" value="F:ribonucleoside-triphosphate reductase (thioredoxin) activity"/>
    <property type="evidence" value="ECO:0007669"/>
    <property type="project" value="InterPro"/>
</dbReference>
<accession>A0A023MGZ3</accession>
<dbReference type="CDD" id="cd01675">
    <property type="entry name" value="RNR_III"/>
    <property type="match status" value="1"/>
</dbReference>
<dbReference type="PANTHER" id="PTHR21075:SF0">
    <property type="entry name" value="ANAEROBIC RIBONUCLEOSIDE-TRIPHOSPHATE REDUCTASE"/>
    <property type="match status" value="1"/>
</dbReference>
<feature type="modified residue" description="Glycine radical" evidence="2">
    <location>
        <position position="594"/>
    </location>
</feature>
<dbReference type="Pfam" id="PF13597">
    <property type="entry name" value="NRDD"/>
    <property type="match status" value="1"/>
</dbReference>
<protein>
    <submittedName>
        <fullName evidence="4">Anaerobic ribonucleoside triphosphate reductase</fullName>
    </submittedName>
</protein>
<dbReference type="InterPro" id="IPR012833">
    <property type="entry name" value="NrdD"/>
</dbReference>